<feature type="region of interest" description="Disordered" evidence="7">
    <location>
        <begin position="189"/>
        <end position="261"/>
    </location>
</feature>
<evidence type="ECO:0000313" key="11">
    <source>
        <dbReference type="Proteomes" id="UP001592528"/>
    </source>
</evidence>
<protein>
    <submittedName>
        <fullName evidence="10">Wzz/FepE/Etk N-terminal domain-containing protein</fullName>
    </submittedName>
</protein>
<proteinExistence type="inferred from homology"/>
<keyword evidence="5" id="KW-1133">Transmembrane helix</keyword>
<dbReference type="PROSITE" id="PS51257">
    <property type="entry name" value="PROKAR_LIPOPROTEIN"/>
    <property type="match status" value="1"/>
</dbReference>
<dbReference type="PANTHER" id="PTHR32309">
    <property type="entry name" value="TYROSINE-PROTEIN KINASE"/>
    <property type="match status" value="1"/>
</dbReference>
<evidence type="ECO:0000256" key="7">
    <source>
        <dbReference type="SAM" id="MobiDB-lite"/>
    </source>
</evidence>
<dbReference type="InterPro" id="IPR050445">
    <property type="entry name" value="Bact_polysacc_biosynth/exp"/>
</dbReference>
<dbReference type="EMBL" id="JBHEZZ010000038">
    <property type="protein sequence ID" value="MFC1407118.1"/>
    <property type="molecule type" value="Genomic_DNA"/>
</dbReference>
<comment type="caution">
    <text evidence="10">The sequence shown here is derived from an EMBL/GenBank/DDBJ whole genome shotgun (WGS) entry which is preliminary data.</text>
</comment>
<evidence type="ECO:0000256" key="1">
    <source>
        <dbReference type="ARBA" id="ARBA00004651"/>
    </source>
</evidence>
<evidence type="ECO:0000313" key="10">
    <source>
        <dbReference type="EMBL" id="MFC1407118.1"/>
    </source>
</evidence>
<gene>
    <name evidence="10" type="ORF">ACEZDJ_38130</name>
</gene>
<evidence type="ECO:0000256" key="5">
    <source>
        <dbReference type="ARBA" id="ARBA00022989"/>
    </source>
</evidence>
<name>A0ABV6V068_9ACTN</name>
<dbReference type="Pfam" id="PF02706">
    <property type="entry name" value="Wzz"/>
    <property type="match status" value="1"/>
</dbReference>
<evidence type="ECO:0000256" key="8">
    <source>
        <dbReference type="SAM" id="SignalP"/>
    </source>
</evidence>
<dbReference type="PANTHER" id="PTHR32309:SF31">
    <property type="entry name" value="CAPSULAR EXOPOLYSACCHARIDE FAMILY"/>
    <property type="match status" value="1"/>
</dbReference>
<organism evidence="10 11">
    <name type="scientific">Streptacidiphilus cavernicola</name>
    <dbReference type="NCBI Taxonomy" id="3342716"/>
    <lineage>
        <taxon>Bacteria</taxon>
        <taxon>Bacillati</taxon>
        <taxon>Actinomycetota</taxon>
        <taxon>Actinomycetes</taxon>
        <taxon>Kitasatosporales</taxon>
        <taxon>Streptomycetaceae</taxon>
        <taxon>Streptacidiphilus</taxon>
    </lineage>
</organism>
<keyword evidence="8" id="KW-0732">Signal</keyword>
<feature type="chain" id="PRO_5047420254" evidence="8">
    <location>
        <begin position="37"/>
        <end position="261"/>
    </location>
</feature>
<evidence type="ECO:0000256" key="3">
    <source>
        <dbReference type="ARBA" id="ARBA00022475"/>
    </source>
</evidence>
<comment type="similarity">
    <text evidence="2">Belongs to the CpsC/CapA family.</text>
</comment>
<keyword evidence="4" id="KW-0812">Transmembrane</keyword>
<evidence type="ECO:0000256" key="6">
    <source>
        <dbReference type="ARBA" id="ARBA00023136"/>
    </source>
</evidence>
<dbReference type="InterPro" id="IPR003856">
    <property type="entry name" value="LPS_length_determ_N"/>
</dbReference>
<keyword evidence="11" id="KW-1185">Reference proteome</keyword>
<feature type="signal peptide" evidence="8">
    <location>
        <begin position="1"/>
        <end position="36"/>
    </location>
</feature>
<dbReference type="RefSeq" id="WP_051726624.1">
    <property type="nucleotide sequence ID" value="NZ_JBHEZZ010000038.1"/>
</dbReference>
<accession>A0ABV6V068</accession>
<keyword evidence="6" id="KW-0472">Membrane</keyword>
<feature type="compositionally biased region" description="Low complexity" evidence="7">
    <location>
        <begin position="210"/>
        <end position="246"/>
    </location>
</feature>
<evidence type="ECO:0000256" key="2">
    <source>
        <dbReference type="ARBA" id="ARBA00006683"/>
    </source>
</evidence>
<evidence type="ECO:0000256" key="4">
    <source>
        <dbReference type="ARBA" id="ARBA00022692"/>
    </source>
</evidence>
<comment type="subcellular location">
    <subcellularLocation>
        <location evidence="1">Cell membrane</location>
        <topology evidence="1">Multi-pass membrane protein</topology>
    </subcellularLocation>
</comment>
<reference evidence="10 11" key="1">
    <citation type="submission" date="2024-09" db="EMBL/GenBank/DDBJ databases">
        <authorList>
            <person name="Lee S.D."/>
        </authorList>
    </citation>
    <scope>NUCLEOTIDE SEQUENCE [LARGE SCALE GENOMIC DNA]</scope>
    <source>
        <strain evidence="10 11">N1-5</strain>
    </source>
</reference>
<evidence type="ECO:0000259" key="9">
    <source>
        <dbReference type="Pfam" id="PF02706"/>
    </source>
</evidence>
<keyword evidence="3" id="KW-1003">Cell membrane</keyword>
<dbReference type="Proteomes" id="UP001592528">
    <property type="component" value="Unassembled WGS sequence"/>
</dbReference>
<feature type="domain" description="Polysaccharide chain length determinant N-terminal" evidence="9">
    <location>
        <begin position="9"/>
        <end position="80"/>
    </location>
</feature>
<sequence>MSDSSRNAVRSILRRCWPVLAAVPLGAACGGAYALAAPVQYQANAYVMVVPQATGDSATAVNFAQAYGRVITQPEILLEASVSTGVPLAKLAPLIQATTSPDAPMVQITGSAPTAARAAQEANAVARSLVTFGNAVTKQTRVQLITFAAAARPDAPSSPSRTLDVAVGGAAGLLIGGLAMMARQSRAGAGAAPSALPQPRSDSSAEDAPADGLPADPAPAGTPDRTPAPASAPAPAQGAAAAASSEADADRARQSAARARR</sequence>